<dbReference type="EMBL" id="CP087164">
    <property type="protein sequence ID" value="UGS39294.1"/>
    <property type="molecule type" value="Genomic_DNA"/>
</dbReference>
<dbReference type="Gene3D" id="1.20.5.3310">
    <property type="match status" value="1"/>
</dbReference>
<dbReference type="GO" id="GO:0043953">
    <property type="term" value="P:protein transport by the Tat complex"/>
    <property type="evidence" value="ECO:0007669"/>
    <property type="project" value="UniProtKB-UniRule"/>
</dbReference>
<feature type="compositionally biased region" description="Basic and acidic residues" evidence="10">
    <location>
        <begin position="38"/>
        <end position="50"/>
    </location>
</feature>
<evidence type="ECO:0000256" key="7">
    <source>
        <dbReference type="ARBA" id="ARBA00023010"/>
    </source>
</evidence>
<keyword evidence="12" id="KW-1185">Reference proteome</keyword>
<dbReference type="AlphaFoldDB" id="A0A9E6Y312"/>
<comment type="subcellular location">
    <subcellularLocation>
        <location evidence="1 9">Cell membrane</location>
        <topology evidence="1 9">Single-pass membrane protein</topology>
    </subcellularLocation>
</comment>
<evidence type="ECO:0000256" key="3">
    <source>
        <dbReference type="ARBA" id="ARBA00022475"/>
    </source>
</evidence>
<keyword evidence="2 9" id="KW-0813">Transport</keyword>
<dbReference type="Pfam" id="PF02416">
    <property type="entry name" value="TatA_B_E"/>
    <property type="match status" value="1"/>
</dbReference>
<name>A0A9E6Y312_9ACTN</name>
<dbReference type="HAMAP" id="MF_00236">
    <property type="entry name" value="TatA_E"/>
    <property type="match status" value="1"/>
</dbReference>
<dbReference type="NCBIfam" id="TIGR01411">
    <property type="entry name" value="tatAE"/>
    <property type="match status" value="1"/>
</dbReference>
<dbReference type="RefSeq" id="WP_259313299.1">
    <property type="nucleotide sequence ID" value="NZ_CP087164.1"/>
</dbReference>
<feature type="transmembrane region" description="Helical" evidence="9">
    <location>
        <begin position="6"/>
        <end position="22"/>
    </location>
</feature>
<gene>
    <name evidence="11" type="primary">tatA_4</name>
    <name evidence="9" type="synonym">tatA</name>
    <name evidence="11" type="ORF">DSM104329_05729</name>
</gene>
<evidence type="ECO:0000256" key="10">
    <source>
        <dbReference type="SAM" id="MobiDB-lite"/>
    </source>
</evidence>
<protein>
    <recommendedName>
        <fullName evidence="9">Sec-independent protein translocase protein TatA</fullName>
    </recommendedName>
</protein>
<organism evidence="11 12">
    <name type="scientific">Capillimicrobium parvum</name>
    <dbReference type="NCBI Taxonomy" id="2884022"/>
    <lineage>
        <taxon>Bacteria</taxon>
        <taxon>Bacillati</taxon>
        <taxon>Actinomycetota</taxon>
        <taxon>Thermoleophilia</taxon>
        <taxon>Solirubrobacterales</taxon>
        <taxon>Capillimicrobiaceae</taxon>
        <taxon>Capillimicrobium</taxon>
    </lineage>
</organism>
<evidence type="ECO:0000256" key="8">
    <source>
        <dbReference type="ARBA" id="ARBA00023136"/>
    </source>
</evidence>
<dbReference type="InterPro" id="IPR006312">
    <property type="entry name" value="TatA/E"/>
</dbReference>
<dbReference type="PANTHER" id="PTHR42982:SF1">
    <property type="entry name" value="SEC-INDEPENDENT PROTEIN TRANSLOCASE PROTEIN TATA"/>
    <property type="match status" value="1"/>
</dbReference>
<keyword evidence="7 9" id="KW-0811">Translocation</keyword>
<feature type="compositionally biased region" description="Low complexity" evidence="10">
    <location>
        <begin position="58"/>
        <end position="70"/>
    </location>
</feature>
<comment type="subunit">
    <text evidence="9">The Tat system comprises two distinct complexes: a TatABC complex, containing multiple copies of TatA, TatB and TatC subunits, and a separate TatA complex, containing only TatA subunits. Substrates initially bind to the TatABC complex, which probably triggers association of the separate TatA complex to form the active translocon.</text>
</comment>
<dbReference type="GO" id="GO:0033281">
    <property type="term" value="C:TAT protein transport complex"/>
    <property type="evidence" value="ECO:0007669"/>
    <property type="project" value="UniProtKB-UniRule"/>
</dbReference>
<dbReference type="InterPro" id="IPR003369">
    <property type="entry name" value="TatA/B/E"/>
</dbReference>
<evidence type="ECO:0000256" key="2">
    <source>
        <dbReference type="ARBA" id="ARBA00022448"/>
    </source>
</evidence>
<evidence type="ECO:0000256" key="6">
    <source>
        <dbReference type="ARBA" id="ARBA00022989"/>
    </source>
</evidence>
<proteinExistence type="inferred from homology"/>
<evidence type="ECO:0000313" key="11">
    <source>
        <dbReference type="EMBL" id="UGS39294.1"/>
    </source>
</evidence>
<keyword evidence="3 9" id="KW-1003">Cell membrane</keyword>
<evidence type="ECO:0000256" key="1">
    <source>
        <dbReference type="ARBA" id="ARBA00004162"/>
    </source>
</evidence>
<dbReference type="GO" id="GO:0008320">
    <property type="term" value="F:protein transmembrane transporter activity"/>
    <property type="evidence" value="ECO:0007669"/>
    <property type="project" value="UniProtKB-UniRule"/>
</dbReference>
<keyword evidence="6 9" id="KW-1133">Transmembrane helix</keyword>
<evidence type="ECO:0000256" key="5">
    <source>
        <dbReference type="ARBA" id="ARBA00022927"/>
    </source>
</evidence>
<feature type="region of interest" description="Disordered" evidence="10">
    <location>
        <begin position="28"/>
        <end position="94"/>
    </location>
</feature>
<evidence type="ECO:0000313" key="12">
    <source>
        <dbReference type="Proteomes" id="UP001162834"/>
    </source>
</evidence>
<keyword evidence="4 9" id="KW-0812">Transmembrane</keyword>
<reference evidence="11" key="1">
    <citation type="journal article" date="2022" name="Int. J. Syst. Evol. Microbiol.">
        <title>Pseudomonas aegrilactucae sp. nov. and Pseudomonas morbosilactucae sp. nov., pathogens causing bacterial rot of lettuce in Japan.</title>
        <authorList>
            <person name="Sawada H."/>
            <person name="Fujikawa T."/>
            <person name="Satou M."/>
        </authorList>
    </citation>
    <scope>NUCLEOTIDE SEQUENCE</scope>
    <source>
        <strain evidence="11">0166_1</strain>
    </source>
</reference>
<comment type="similarity">
    <text evidence="9">Belongs to the TatA/E family.</text>
</comment>
<evidence type="ECO:0000256" key="4">
    <source>
        <dbReference type="ARBA" id="ARBA00022692"/>
    </source>
</evidence>
<dbReference type="Proteomes" id="UP001162834">
    <property type="component" value="Chromosome"/>
</dbReference>
<accession>A0A9E6Y312</accession>
<comment type="function">
    <text evidence="9">Part of the twin-arginine translocation (Tat) system that transports large folded proteins containing a characteristic twin-arginine motif in their signal peptide across membranes. TatA could form the protein-conducting channel of the Tat system.</text>
</comment>
<keyword evidence="5 9" id="KW-0653">Protein transport</keyword>
<sequence>MFNQIGPLEIGIVLLIVLLIFGPKRLPGLGKSLGTGMREFKDSITGKDDDRDSDEAPADQATLTAASAAPAEPPAATPPSREGEPAGTPVEPRT</sequence>
<keyword evidence="8 9" id="KW-0472">Membrane</keyword>
<dbReference type="PANTHER" id="PTHR42982">
    <property type="entry name" value="SEC-INDEPENDENT PROTEIN TRANSLOCASE PROTEIN TATA"/>
    <property type="match status" value="1"/>
</dbReference>
<dbReference type="KEGG" id="sbae:DSM104329_05729"/>
<evidence type="ECO:0000256" key="9">
    <source>
        <dbReference type="HAMAP-Rule" id="MF_00236"/>
    </source>
</evidence>